<proteinExistence type="predicted"/>
<reference evidence="2" key="1">
    <citation type="journal article" date="2014" name="Int. J. Syst. Evol. Microbiol.">
        <title>Complete genome of a new Firmicutes species belonging to the dominant human colonic microbiota ('Ruminococcus bicirculans') reveals two chromosomes and a selective capacity to utilize plant glucans.</title>
        <authorList>
            <consortium name="NISC Comparative Sequencing Program"/>
            <person name="Wegmann U."/>
            <person name="Louis P."/>
            <person name="Goesmann A."/>
            <person name="Henrissat B."/>
            <person name="Duncan S.H."/>
            <person name="Flint H.J."/>
        </authorList>
    </citation>
    <scope>NUCLEOTIDE SEQUENCE</scope>
    <source>
        <strain evidence="2">NBRC 103855</strain>
    </source>
</reference>
<evidence type="ECO:0000313" key="3">
    <source>
        <dbReference type="Proteomes" id="UP001161406"/>
    </source>
</evidence>
<protein>
    <recommendedName>
        <fullName evidence="4">Solute-binding protein family 3/N-terminal domain-containing protein</fullName>
    </recommendedName>
</protein>
<dbReference type="Proteomes" id="UP001161406">
    <property type="component" value="Unassembled WGS sequence"/>
</dbReference>
<comment type="caution">
    <text evidence="2">The sequence shown here is derived from an EMBL/GenBank/DDBJ whole genome shotgun (WGS) entry which is preliminary data.</text>
</comment>
<feature type="signal peptide" evidence="1">
    <location>
        <begin position="1"/>
        <end position="19"/>
    </location>
</feature>
<dbReference type="RefSeq" id="WP_284387149.1">
    <property type="nucleotide sequence ID" value="NZ_BSNG01000001.1"/>
</dbReference>
<feature type="chain" id="PRO_5045551350" description="Solute-binding protein family 3/N-terminal domain-containing protein" evidence="1">
    <location>
        <begin position="20"/>
        <end position="273"/>
    </location>
</feature>
<dbReference type="Gene3D" id="3.40.190.10">
    <property type="entry name" value="Periplasmic binding protein-like II"/>
    <property type="match status" value="2"/>
</dbReference>
<accession>A0ABQ5UAW6</accession>
<keyword evidence="3" id="KW-1185">Reference proteome</keyword>
<evidence type="ECO:0008006" key="4">
    <source>
        <dbReference type="Google" id="ProtNLM"/>
    </source>
</evidence>
<keyword evidence="1" id="KW-0732">Signal</keyword>
<reference evidence="2" key="2">
    <citation type="submission" date="2023-01" db="EMBL/GenBank/DDBJ databases">
        <title>Draft genome sequence of Devosia yakushimensis strain NBRC 103855.</title>
        <authorList>
            <person name="Sun Q."/>
            <person name="Mori K."/>
        </authorList>
    </citation>
    <scope>NUCLEOTIDE SEQUENCE</scope>
    <source>
        <strain evidence="2">NBRC 103855</strain>
    </source>
</reference>
<evidence type="ECO:0000256" key="1">
    <source>
        <dbReference type="SAM" id="SignalP"/>
    </source>
</evidence>
<dbReference type="EMBL" id="BSNG01000001">
    <property type="protein sequence ID" value="GLQ08298.1"/>
    <property type="molecule type" value="Genomic_DNA"/>
</dbReference>
<dbReference type="PANTHER" id="PTHR35936">
    <property type="entry name" value="MEMBRANE-BOUND LYTIC MUREIN TRANSGLYCOSYLASE F"/>
    <property type="match status" value="1"/>
</dbReference>
<dbReference type="PANTHER" id="PTHR35936:SF17">
    <property type="entry name" value="ARGININE-BINDING EXTRACELLULAR PROTEIN ARTP"/>
    <property type="match status" value="1"/>
</dbReference>
<name>A0ABQ5UAW6_9HYPH</name>
<gene>
    <name evidence="2" type="ORF">GCM10007913_02300</name>
</gene>
<sequence length="273" mass="29662">MLRYFTLGLALLMAGSAYAQSSGIPPEEMDNSRRLAGDAINVCFDVTSLGRAFDEDVAKAIGDALFLEVNVVEGFGGFPLSGDGFLDELTLAMNNTCDMFMGVSVSVNSPVSDAFALTRPYATIPFVFVVADPDWQKLGDIPKDRKLGTAMASLGEMNYITWAQQQPEAERWVRYPYANFDLMTTRVLDGTIAGMVLWQPAFARLQQERPDATALRVIANDPIPNAEVHVGALVSSRNSFLRNQVDQAIDALVADGTIAGFLEQYGYTGHAGE</sequence>
<organism evidence="2 3">
    <name type="scientific">Devosia yakushimensis</name>
    <dbReference type="NCBI Taxonomy" id="470028"/>
    <lineage>
        <taxon>Bacteria</taxon>
        <taxon>Pseudomonadati</taxon>
        <taxon>Pseudomonadota</taxon>
        <taxon>Alphaproteobacteria</taxon>
        <taxon>Hyphomicrobiales</taxon>
        <taxon>Devosiaceae</taxon>
        <taxon>Devosia</taxon>
    </lineage>
</organism>
<dbReference type="SUPFAM" id="SSF53850">
    <property type="entry name" value="Periplasmic binding protein-like II"/>
    <property type="match status" value="1"/>
</dbReference>
<evidence type="ECO:0000313" key="2">
    <source>
        <dbReference type="EMBL" id="GLQ08298.1"/>
    </source>
</evidence>